<dbReference type="InterPro" id="IPR029058">
    <property type="entry name" value="AB_hydrolase_fold"/>
</dbReference>
<keyword evidence="2" id="KW-0472">Membrane</keyword>
<dbReference type="NCBIfam" id="TIGR02098">
    <property type="entry name" value="MJ0042_CXXC"/>
    <property type="match status" value="1"/>
</dbReference>
<dbReference type="InterPro" id="IPR011723">
    <property type="entry name" value="Znf/thioredoxin_put"/>
</dbReference>
<dbReference type="Pfam" id="PF00326">
    <property type="entry name" value="Peptidase_S9"/>
    <property type="match status" value="1"/>
</dbReference>
<feature type="compositionally biased region" description="Basic residues" evidence="1">
    <location>
        <begin position="95"/>
        <end position="108"/>
    </location>
</feature>
<feature type="domain" description="Peptidase S9 prolyl oligopeptidase catalytic" evidence="3">
    <location>
        <begin position="450"/>
        <end position="569"/>
    </location>
</feature>
<feature type="region of interest" description="Disordered" evidence="1">
    <location>
        <begin position="818"/>
        <end position="843"/>
    </location>
</feature>
<dbReference type="AlphaFoldDB" id="A0A517VT30"/>
<dbReference type="InterPro" id="IPR001375">
    <property type="entry name" value="Peptidase_S9_cat"/>
</dbReference>
<dbReference type="Gene3D" id="3.40.50.1820">
    <property type="entry name" value="alpha/beta hydrolase"/>
    <property type="match status" value="1"/>
</dbReference>
<keyword evidence="4" id="KW-0378">Hydrolase</keyword>
<dbReference type="KEGG" id="gaw:V144x_16270"/>
<dbReference type="GO" id="GO:0047372">
    <property type="term" value="F:monoacylglycerol lipase activity"/>
    <property type="evidence" value="ECO:0007669"/>
    <property type="project" value="UniProtKB-EC"/>
</dbReference>
<dbReference type="EMBL" id="CP037920">
    <property type="protein sequence ID" value="QDT96174.1"/>
    <property type="molecule type" value="Genomic_DNA"/>
</dbReference>
<feature type="transmembrane region" description="Helical" evidence="2">
    <location>
        <begin position="176"/>
        <end position="193"/>
    </location>
</feature>
<feature type="compositionally biased region" description="Polar residues" evidence="1">
    <location>
        <begin position="245"/>
        <end position="266"/>
    </location>
</feature>
<evidence type="ECO:0000313" key="5">
    <source>
        <dbReference type="Proteomes" id="UP000318704"/>
    </source>
</evidence>
<evidence type="ECO:0000259" key="3">
    <source>
        <dbReference type="Pfam" id="PF00326"/>
    </source>
</evidence>
<feature type="compositionally biased region" description="Polar residues" evidence="1">
    <location>
        <begin position="821"/>
        <end position="843"/>
    </location>
</feature>
<dbReference type="SUPFAM" id="SSF53474">
    <property type="entry name" value="alpha/beta-Hydrolases"/>
    <property type="match status" value="1"/>
</dbReference>
<feature type="transmembrane region" description="Helical" evidence="2">
    <location>
        <begin position="205"/>
        <end position="227"/>
    </location>
</feature>
<dbReference type="Proteomes" id="UP000318704">
    <property type="component" value="Chromosome"/>
</dbReference>
<proteinExistence type="predicted"/>
<keyword evidence="2" id="KW-0812">Transmembrane</keyword>
<reference evidence="4 5" key="1">
    <citation type="submission" date="2019-03" db="EMBL/GenBank/DDBJ databases">
        <title>Deep-cultivation of Planctomycetes and their phenomic and genomic characterization uncovers novel biology.</title>
        <authorList>
            <person name="Wiegand S."/>
            <person name="Jogler M."/>
            <person name="Boedeker C."/>
            <person name="Pinto D."/>
            <person name="Vollmers J."/>
            <person name="Rivas-Marin E."/>
            <person name="Kohn T."/>
            <person name="Peeters S.H."/>
            <person name="Heuer A."/>
            <person name="Rast P."/>
            <person name="Oberbeckmann S."/>
            <person name="Bunk B."/>
            <person name="Jeske O."/>
            <person name="Meyerdierks A."/>
            <person name="Storesund J.E."/>
            <person name="Kallscheuer N."/>
            <person name="Luecker S."/>
            <person name="Lage O.M."/>
            <person name="Pohl T."/>
            <person name="Merkel B.J."/>
            <person name="Hornburger P."/>
            <person name="Mueller R.-W."/>
            <person name="Bruemmer F."/>
            <person name="Labrenz M."/>
            <person name="Spormann A.M."/>
            <person name="Op den Camp H."/>
            <person name="Overmann J."/>
            <person name="Amann R."/>
            <person name="Jetten M.S.M."/>
            <person name="Mascher T."/>
            <person name="Medema M.H."/>
            <person name="Devos D.P."/>
            <person name="Kaster A.-K."/>
            <person name="Ovreas L."/>
            <person name="Rohde M."/>
            <person name="Galperin M.Y."/>
            <person name="Jogler C."/>
        </authorList>
    </citation>
    <scope>NUCLEOTIDE SEQUENCE [LARGE SCALE GENOMIC DNA]</scope>
    <source>
        <strain evidence="4 5">V144</strain>
    </source>
</reference>
<feature type="transmembrane region" description="Helical" evidence="2">
    <location>
        <begin position="120"/>
        <end position="141"/>
    </location>
</feature>
<organism evidence="4 5">
    <name type="scientific">Gimesia aquarii</name>
    <dbReference type="NCBI Taxonomy" id="2527964"/>
    <lineage>
        <taxon>Bacteria</taxon>
        <taxon>Pseudomonadati</taxon>
        <taxon>Planctomycetota</taxon>
        <taxon>Planctomycetia</taxon>
        <taxon>Planctomycetales</taxon>
        <taxon>Planctomycetaceae</taxon>
        <taxon>Gimesia</taxon>
    </lineage>
</organism>
<feature type="region of interest" description="Disordered" evidence="1">
    <location>
        <begin position="86"/>
        <end position="112"/>
    </location>
</feature>
<evidence type="ECO:0000313" key="4">
    <source>
        <dbReference type="EMBL" id="QDT96174.1"/>
    </source>
</evidence>
<accession>A0A517VT30</accession>
<feature type="transmembrane region" description="Helical" evidence="2">
    <location>
        <begin position="148"/>
        <end position="170"/>
    </location>
</feature>
<feature type="compositionally biased region" description="Polar residues" evidence="1">
    <location>
        <begin position="275"/>
        <end position="289"/>
    </location>
</feature>
<feature type="region of interest" description="Disordered" evidence="1">
    <location>
        <begin position="240"/>
        <end position="291"/>
    </location>
</feature>
<dbReference type="Gene3D" id="2.20.28.160">
    <property type="match status" value="1"/>
</dbReference>
<dbReference type="PANTHER" id="PTHR22946">
    <property type="entry name" value="DIENELACTONE HYDROLASE DOMAIN-CONTAINING PROTEIN-RELATED"/>
    <property type="match status" value="1"/>
</dbReference>
<name>A0A517VT30_9PLAN</name>
<dbReference type="EC" id="3.1.1.23" evidence="4"/>
<gene>
    <name evidence="4" type="ORF">V144x_16270</name>
</gene>
<evidence type="ECO:0000256" key="1">
    <source>
        <dbReference type="SAM" id="MobiDB-lite"/>
    </source>
</evidence>
<evidence type="ECO:0000256" key="2">
    <source>
        <dbReference type="SAM" id="Phobius"/>
    </source>
</evidence>
<keyword evidence="2" id="KW-1133">Transmembrane helix</keyword>
<dbReference type="InterPro" id="IPR050261">
    <property type="entry name" value="FrsA_esterase"/>
</dbReference>
<dbReference type="GO" id="GO:0008236">
    <property type="term" value="F:serine-type peptidase activity"/>
    <property type="evidence" value="ECO:0007669"/>
    <property type="project" value="InterPro"/>
</dbReference>
<dbReference type="GO" id="GO:0006508">
    <property type="term" value="P:proteolysis"/>
    <property type="evidence" value="ECO:0007669"/>
    <property type="project" value="InterPro"/>
</dbReference>
<protein>
    <submittedName>
        <fullName evidence="4">Thermostable monoacylglycerol lipase</fullName>
        <ecNumber evidence="4">3.1.1.23</ecNumber>
    </submittedName>
</protein>
<sequence>MTNPLSIKCPHCTASFKIKNKSAFGKKVKCPKCEAPFVIQKQSSDQSTRPRTKLKKAIPEENFFEDESNSSTDMFNDDFEDWEDDLSGGSVVKPSVKKKNKTPKKKKKSPSDFSLKKYGLTPFIAVTSIGLILLNLVLFLMQSHFLMLAFMLTCIVAIGCVFAGGLGLLIEAGKESGTELILCLIVPLYNVYFAISRIEQTKQSLATFVTGALLLLISFTLTFGSLISISSSRSPSFTAPDSAEFNETSQSSPTSISNINNQLSSDSRGHFPKTRQPNSPTRSSNQTQRSKFDLSQIKPMLMSWPAEGASGFSVYRERKTASIGKVYEAQNSRSFEGESPAGANMKFRVYLPPDIDPASPVPCILVPPAGSNLLTGMEIDPPDLMPNPEHEPYLKAGFAVITFSLDGHLWRREQSTNFEVKNAHSDFRKSKAGLVNCVHAFLETQAVIPGIDKNNVFIAGHSSAGTLSLLFAEHYPQVKGCLAYAASVDLKKSMAEYLPTIKAVIPDVEDFLRLSSPQSHISNLTCPVFIFHSREDPVTSFTNSQNFASQLKTQGTEVEFVAGNGNDHYQTMIDEGLPKGIEWIKKQIAKSSSSQTDTQMAASKGQNQTALQNAKNLIDVTRRKATFKVNGFDEFYEKTLKEKPDFWKSSIVDKIQLGLGEIVPGHARGSANLDLEQMTLSFEFTGDLPSDIPQKFADNIFAKSIILAEEAPKIEEASSNPNSRIMDSNYLTFRIRTLNRLRFNKNSSPKVAEVNLQQINRYVPNSLIINYADKWIYIKLKGLGDKSEIERAAVNAFSTAGLFVSPKKFDLSPADLAMHRASNSPNTTSGKRTTEKTSTNYPQSDKKQKYVIHYGVYSGKSIKESVKRSLKGFVWVDQKSIQFNPDSKEISFINRSIVDDGALERALTRNKFYQLNITKEVIPEVEPTPKKEETKAGT</sequence>